<feature type="compositionally biased region" description="Low complexity" evidence="1">
    <location>
        <begin position="974"/>
        <end position="999"/>
    </location>
</feature>
<feature type="non-terminal residue" evidence="2">
    <location>
        <position position="1751"/>
    </location>
</feature>
<feature type="compositionally biased region" description="Low complexity" evidence="1">
    <location>
        <begin position="1209"/>
        <end position="1231"/>
    </location>
</feature>
<dbReference type="OrthoDB" id="272985at2759"/>
<feature type="compositionally biased region" description="Gly residues" evidence="1">
    <location>
        <begin position="793"/>
        <end position="808"/>
    </location>
</feature>
<feature type="region of interest" description="Disordered" evidence="1">
    <location>
        <begin position="568"/>
        <end position="1053"/>
    </location>
</feature>
<reference evidence="2" key="1">
    <citation type="journal article" date="2020" name="Stud. Mycol.">
        <title>101 Dothideomycetes genomes: a test case for predicting lifestyles and emergence of pathogens.</title>
        <authorList>
            <person name="Haridas S."/>
            <person name="Albert R."/>
            <person name="Binder M."/>
            <person name="Bloem J."/>
            <person name="Labutti K."/>
            <person name="Salamov A."/>
            <person name="Andreopoulos B."/>
            <person name="Baker S."/>
            <person name="Barry K."/>
            <person name="Bills G."/>
            <person name="Bluhm B."/>
            <person name="Cannon C."/>
            <person name="Castanera R."/>
            <person name="Culley D."/>
            <person name="Daum C."/>
            <person name="Ezra D."/>
            <person name="Gonzalez J."/>
            <person name="Henrissat B."/>
            <person name="Kuo A."/>
            <person name="Liang C."/>
            <person name="Lipzen A."/>
            <person name="Lutzoni F."/>
            <person name="Magnuson J."/>
            <person name="Mondo S."/>
            <person name="Nolan M."/>
            <person name="Ohm R."/>
            <person name="Pangilinan J."/>
            <person name="Park H.-J."/>
            <person name="Ramirez L."/>
            <person name="Alfaro M."/>
            <person name="Sun H."/>
            <person name="Tritt A."/>
            <person name="Yoshinaga Y."/>
            <person name="Zwiers L.-H."/>
            <person name="Turgeon B."/>
            <person name="Goodwin S."/>
            <person name="Spatafora J."/>
            <person name="Crous P."/>
            <person name="Grigoriev I."/>
        </authorList>
    </citation>
    <scope>NUCLEOTIDE SEQUENCE</scope>
    <source>
        <strain evidence="2">CBS 207.26</strain>
    </source>
</reference>
<evidence type="ECO:0008006" key="4">
    <source>
        <dbReference type="Google" id="ProtNLM"/>
    </source>
</evidence>
<evidence type="ECO:0000256" key="1">
    <source>
        <dbReference type="SAM" id="MobiDB-lite"/>
    </source>
</evidence>
<name>A0A6A6DA20_9PEZI</name>
<feature type="compositionally biased region" description="Low complexity" evidence="1">
    <location>
        <begin position="245"/>
        <end position="258"/>
    </location>
</feature>
<feature type="compositionally biased region" description="Basic residues" evidence="1">
    <location>
        <begin position="728"/>
        <end position="738"/>
    </location>
</feature>
<feature type="compositionally biased region" description="Low complexity" evidence="1">
    <location>
        <begin position="162"/>
        <end position="228"/>
    </location>
</feature>
<evidence type="ECO:0000313" key="3">
    <source>
        <dbReference type="Proteomes" id="UP000800200"/>
    </source>
</evidence>
<organism evidence="2 3">
    <name type="scientific">Zopfia rhizophila CBS 207.26</name>
    <dbReference type="NCBI Taxonomy" id="1314779"/>
    <lineage>
        <taxon>Eukaryota</taxon>
        <taxon>Fungi</taxon>
        <taxon>Dikarya</taxon>
        <taxon>Ascomycota</taxon>
        <taxon>Pezizomycotina</taxon>
        <taxon>Dothideomycetes</taxon>
        <taxon>Dothideomycetes incertae sedis</taxon>
        <taxon>Zopfiaceae</taxon>
        <taxon>Zopfia</taxon>
    </lineage>
</organism>
<feature type="compositionally biased region" description="Low complexity" evidence="1">
    <location>
        <begin position="739"/>
        <end position="776"/>
    </location>
</feature>
<keyword evidence="3" id="KW-1185">Reference proteome</keyword>
<feature type="compositionally biased region" description="Basic residues" evidence="1">
    <location>
        <begin position="855"/>
        <end position="864"/>
    </location>
</feature>
<dbReference type="Proteomes" id="UP000800200">
    <property type="component" value="Unassembled WGS sequence"/>
</dbReference>
<feature type="region of interest" description="Disordered" evidence="1">
    <location>
        <begin position="99"/>
        <end position="228"/>
    </location>
</feature>
<feature type="region of interest" description="Disordered" evidence="1">
    <location>
        <begin position="1173"/>
        <end position="1425"/>
    </location>
</feature>
<feature type="compositionally biased region" description="Low complexity" evidence="1">
    <location>
        <begin position="406"/>
        <end position="451"/>
    </location>
</feature>
<feature type="compositionally biased region" description="Low complexity" evidence="1">
    <location>
        <begin position="617"/>
        <end position="628"/>
    </location>
</feature>
<feature type="compositionally biased region" description="Low complexity" evidence="1">
    <location>
        <begin position="1327"/>
        <end position="1351"/>
    </location>
</feature>
<proteinExistence type="predicted"/>
<accession>A0A6A6DA20</accession>
<feature type="compositionally biased region" description="Low complexity" evidence="1">
    <location>
        <begin position="921"/>
        <end position="935"/>
    </location>
</feature>
<feature type="compositionally biased region" description="Low complexity" evidence="1">
    <location>
        <begin position="1006"/>
        <end position="1037"/>
    </location>
</feature>
<dbReference type="EMBL" id="ML994871">
    <property type="protein sequence ID" value="KAF2174496.1"/>
    <property type="molecule type" value="Genomic_DNA"/>
</dbReference>
<evidence type="ECO:0000313" key="2">
    <source>
        <dbReference type="EMBL" id="KAF2174496.1"/>
    </source>
</evidence>
<dbReference type="Gene3D" id="3.40.50.300">
    <property type="entry name" value="P-loop containing nucleotide triphosphate hydrolases"/>
    <property type="match status" value="1"/>
</dbReference>
<feature type="compositionally biased region" description="Low complexity" evidence="1">
    <location>
        <begin position="839"/>
        <end position="854"/>
    </location>
</feature>
<feature type="region of interest" description="Disordered" evidence="1">
    <location>
        <begin position="23"/>
        <end position="61"/>
    </location>
</feature>
<feature type="compositionally biased region" description="Low complexity" evidence="1">
    <location>
        <begin position="1379"/>
        <end position="1413"/>
    </location>
</feature>
<feature type="compositionally biased region" description="Low complexity" evidence="1">
    <location>
        <begin position="1240"/>
        <end position="1271"/>
    </location>
</feature>
<feature type="compositionally biased region" description="Low complexity" evidence="1">
    <location>
        <begin position="867"/>
        <end position="876"/>
    </location>
</feature>
<feature type="compositionally biased region" description="Low complexity" evidence="1">
    <location>
        <begin position="809"/>
        <end position="831"/>
    </location>
</feature>
<gene>
    <name evidence="2" type="ORF">K469DRAFT_688357</name>
</gene>
<feature type="region of interest" description="Disordered" evidence="1">
    <location>
        <begin position="241"/>
        <end position="515"/>
    </location>
</feature>
<feature type="compositionally biased region" description="Low complexity" evidence="1">
    <location>
        <begin position="596"/>
        <end position="609"/>
    </location>
</feature>
<feature type="compositionally biased region" description="Low complexity" evidence="1">
    <location>
        <begin position="894"/>
        <end position="913"/>
    </location>
</feature>
<sequence length="1751" mass="175321">MVVGGALAMTAEGRGVVQLGHRGEEGGAARGRQPHGLVEGPVEPMAGQEPARPSQVRGAHHRPLQPLERAVPGAVVHQAVAAASPAEWAPLTPHPVVPASPGPVLPEPLERPVAALPPEVPRGTGGGPGSPASGRARRGAGPAAAGCRGAAGAPPRRGRSGTRGAPRASRPGAEPTRAGPRGARPSRPAAARGTDGAAAAAPGEGWAGPAPRRQGAETAAPAGARRRPALAARVAFLRRTDPRCPSAAGSPASGGAALPAPPRPPARARAEAPVQVAGAARADRPRVAPRAPLAPAAAGRLGLRAAVEGPPLRRRLAPRRAALPDRLPARLGLPLPRGEPARAGAAAAGPRRPHARAGGGAPQDASRPLARGPRDEGTGPPAPGGRARQVDPPPDEGRLRLRRARLASPLGAPGVAAAAEARVGPAGPEARLPRAPAPRAGVLGRADVPGPRGRPGAGDAAPPAAAAPGRAGPARQVPAPDRAAGPPVRAVPAPPPDRRHCCPRRGRGRRGCGRLHAPTTLARPYAGLSGDARRDDRWKLRRWRRALRRPPRVPDCGLPLALDHAARRLRRRRPGSPSTGGTGPPTWTPGGHGDAARAGRTGRAAGSRRAAPRARRPAGSAPAPTPVSGRGGGAAAPTRSSSPGRAPAPSAAPPGTATPAGRGGGAARPRPSAAPSGPSRAAGGTSRAARPAPVRAAGPARASCGASRATSPTRPAPAAAGRASARATARRRGGRHGRSPSPRSTSPASARSAAPAPAAAGRAAAGRPGRATRGASTGSGGGGAAPRAASSSGRGGRPASGSGSGGGTRPATGPPAAASRTGARRAAAGPRAGRRVTRAARSAGPGPARAPARAARPRTARRRGGDRPASGGASARRGSRHGRGAGRADGRPGAGSAVAGTGGTSSPAPAAGARRPRRSRPPGSSGSVSGRVGAANTSSSRTGQSGARAPGAARAARRGAPPGGPRGTGGGPGSPASGRARRGAGPAAAGCRGAAGAPPRRGRSGTRGAPRASRPGAEPTRAGPRGARPSRPAAARGTDGTPEGKASARLPTAGAGSVGYAHLKCAPCANGSAVACGRARLRRGTSACGSTRPSGSSGAPPRPASGEMATEARAVLRKRLDQLLLAGLTRRERLPKQPEPDWPRLPAGEWRLLASPSFAVPIPVARPPLGAPPPAGAALPAPPRPPARARAEAPVQVAGAARADRPRVAPRAPLAPAAAGRLGLRAAVEGPPLRRRLAPRRAALPDRLPARLGLPLPRGEPARAGAAAAGPRRPHARAGGGAPQDASRPLARGPRDEGTGPPAPGGRARQVDPPPDEGRLRLRRARLASPLGAPGVAAAAEARVGPAGPEARLPPRSPPPRAGVLGRADVPGPRGRPGAGDAAPPAAAAPGRAGPARQVPAPDRAAGPPVRAVPAPPPDRRHCCPRRKLRKDDMADFADWRRQARELGWRYEGIEGPRRAGPGPTREERIARAYEAALPWLERELDRRAVVSGADARTAALRGLIAAGIEETADVGRVTALFRSEGVRQYGEATALVWGRAGERGEVGITTALHAADEAEFMRLARAAAGDRTGALRAGEIAAAAGRSGLAFEGEHGAAQRRAMHRLGEGGRLGVVVGAAGSGKTTLLRPLVAAWTGQGRAVHGVALAWRQADDLAEAGIAKENVRALSVFLDGAKAGAFVLDRRSVVVVDELGLLGTRQGLELLRLQEARGFRLAMLGDDRQCQAIEAGPIVDLVRRALGPDQVPEILTT</sequence>
<protein>
    <recommendedName>
        <fullName evidence="4">AAA+ ATPase domain-containing protein</fullName>
    </recommendedName>
</protein>
<feature type="compositionally biased region" description="Low complexity" evidence="1">
    <location>
        <begin position="945"/>
        <end position="960"/>
    </location>
</feature>
<dbReference type="SUPFAM" id="SSF52540">
    <property type="entry name" value="P-loop containing nucleoside triphosphate hydrolases"/>
    <property type="match status" value="1"/>
</dbReference>
<feature type="compositionally biased region" description="Low complexity" evidence="1">
    <location>
        <begin position="271"/>
        <end position="280"/>
    </location>
</feature>
<feature type="compositionally biased region" description="Low complexity" evidence="1">
    <location>
        <begin position="130"/>
        <end position="155"/>
    </location>
</feature>
<feature type="compositionally biased region" description="Pro residues" evidence="1">
    <location>
        <begin position="1173"/>
        <end position="1186"/>
    </location>
</feature>
<feature type="compositionally biased region" description="Low complexity" evidence="1">
    <location>
        <begin position="457"/>
        <end position="491"/>
    </location>
</feature>
<feature type="compositionally biased region" description="Low complexity" evidence="1">
    <location>
        <begin position="635"/>
        <end position="660"/>
    </location>
</feature>
<feature type="compositionally biased region" description="Low complexity" evidence="1">
    <location>
        <begin position="319"/>
        <end position="350"/>
    </location>
</feature>
<dbReference type="InterPro" id="IPR027417">
    <property type="entry name" value="P-loop_NTPase"/>
</dbReference>
<feature type="compositionally biased region" description="Basic residues" evidence="1">
    <location>
        <begin position="501"/>
        <end position="513"/>
    </location>
</feature>
<dbReference type="Pfam" id="PF13604">
    <property type="entry name" value="AAA_30"/>
    <property type="match status" value="1"/>
</dbReference>
<feature type="compositionally biased region" description="Low complexity" evidence="1">
    <location>
        <begin position="667"/>
        <end position="727"/>
    </location>
</feature>
<feature type="region of interest" description="Disordered" evidence="1">
    <location>
        <begin position="1083"/>
        <end position="1113"/>
    </location>
</feature>
<feature type="compositionally biased region" description="Low complexity" evidence="1">
    <location>
        <begin position="288"/>
        <end position="310"/>
    </location>
</feature>
<feature type="compositionally biased region" description="Low complexity" evidence="1">
    <location>
        <begin position="1192"/>
        <end position="1201"/>
    </location>
</feature>
<feature type="compositionally biased region" description="Low complexity" evidence="1">
    <location>
        <begin position="1089"/>
        <end position="1099"/>
    </location>
</feature>